<feature type="region of interest" description="Disordered" evidence="2">
    <location>
        <begin position="436"/>
        <end position="470"/>
    </location>
</feature>
<dbReference type="Pfam" id="PF14893">
    <property type="entry name" value="PNMA"/>
    <property type="match status" value="1"/>
</dbReference>
<dbReference type="InterPro" id="IPR026523">
    <property type="entry name" value="PNMA"/>
</dbReference>
<dbReference type="OrthoDB" id="6155276at2759"/>
<organism evidence="4 5">
    <name type="scientific">Lottia gigantea</name>
    <name type="common">Giant owl limpet</name>
    <dbReference type="NCBI Taxonomy" id="225164"/>
    <lineage>
        <taxon>Eukaryota</taxon>
        <taxon>Metazoa</taxon>
        <taxon>Spiralia</taxon>
        <taxon>Lophotrochozoa</taxon>
        <taxon>Mollusca</taxon>
        <taxon>Gastropoda</taxon>
        <taxon>Patellogastropoda</taxon>
        <taxon>Lottioidea</taxon>
        <taxon>Lottiidae</taxon>
        <taxon>Lottia</taxon>
    </lineage>
</organism>
<keyword evidence="1" id="KW-0863">Zinc-finger</keyword>
<dbReference type="GO" id="GO:0008270">
    <property type="term" value="F:zinc ion binding"/>
    <property type="evidence" value="ECO:0007669"/>
    <property type="project" value="UniProtKB-KW"/>
</dbReference>
<accession>V4B5C4</accession>
<feature type="region of interest" description="Disordered" evidence="2">
    <location>
        <begin position="243"/>
        <end position="268"/>
    </location>
</feature>
<dbReference type="InterPro" id="IPR048270">
    <property type="entry name" value="PNMA_C"/>
</dbReference>
<feature type="compositionally biased region" description="Polar residues" evidence="2">
    <location>
        <begin position="294"/>
        <end position="310"/>
    </location>
</feature>
<evidence type="ECO:0000259" key="3">
    <source>
        <dbReference type="PROSITE" id="PS50158"/>
    </source>
</evidence>
<dbReference type="HOGENOM" id="CLU_547783_0_0_1"/>
<dbReference type="PANTHER" id="PTHR23095">
    <property type="entry name" value="PARANEOPLASTIC ANTIGEN"/>
    <property type="match status" value="1"/>
</dbReference>
<dbReference type="EMBL" id="KB200130">
    <property type="protein sequence ID" value="ESP02736.1"/>
    <property type="molecule type" value="Genomic_DNA"/>
</dbReference>
<protein>
    <recommendedName>
        <fullName evidence="3">CCHC-type domain-containing protein</fullName>
    </recommendedName>
</protein>
<feature type="compositionally biased region" description="Basic and acidic residues" evidence="2">
    <location>
        <begin position="450"/>
        <end position="468"/>
    </location>
</feature>
<evidence type="ECO:0000313" key="5">
    <source>
        <dbReference type="Proteomes" id="UP000030746"/>
    </source>
</evidence>
<proteinExistence type="predicted"/>
<evidence type="ECO:0000256" key="1">
    <source>
        <dbReference type="PROSITE-ProRule" id="PRU00047"/>
    </source>
</evidence>
<dbReference type="Proteomes" id="UP000030746">
    <property type="component" value="Unassembled WGS sequence"/>
</dbReference>
<dbReference type="InterPro" id="IPR001878">
    <property type="entry name" value="Znf_CCHC"/>
</dbReference>
<dbReference type="SMART" id="SM00343">
    <property type="entry name" value="ZnF_C2HC"/>
    <property type="match status" value="1"/>
</dbReference>
<keyword evidence="1" id="KW-0862">Zinc</keyword>
<evidence type="ECO:0000256" key="2">
    <source>
        <dbReference type="SAM" id="MobiDB-lite"/>
    </source>
</evidence>
<keyword evidence="1" id="KW-0479">Metal-binding</keyword>
<feature type="region of interest" description="Disordered" evidence="2">
    <location>
        <begin position="294"/>
        <end position="317"/>
    </location>
</feature>
<reference evidence="4 5" key="1">
    <citation type="journal article" date="2013" name="Nature">
        <title>Insights into bilaterian evolution from three spiralian genomes.</title>
        <authorList>
            <person name="Simakov O."/>
            <person name="Marletaz F."/>
            <person name="Cho S.J."/>
            <person name="Edsinger-Gonzales E."/>
            <person name="Havlak P."/>
            <person name="Hellsten U."/>
            <person name="Kuo D.H."/>
            <person name="Larsson T."/>
            <person name="Lv J."/>
            <person name="Arendt D."/>
            <person name="Savage R."/>
            <person name="Osoegawa K."/>
            <person name="de Jong P."/>
            <person name="Grimwood J."/>
            <person name="Chapman J.A."/>
            <person name="Shapiro H."/>
            <person name="Aerts A."/>
            <person name="Otillar R.P."/>
            <person name="Terry A.Y."/>
            <person name="Boore J.L."/>
            <person name="Grigoriev I.V."/>
            <person name="Lindberg D.R."/>
            <person name="Seaver E.C."/>
            <person name="Weisblat D.A."/>
            <person name="Putnam N.H."/>
            <person name="Rokhsar D.S."/>
        </authorList>
    </citation>
    <scope>NUCLEOTIDE SEQUENCE [LARGE SCALE GENOMIC DNA]</scope>
</reference>
<dbReference type="GeneID" id="20241910"/>
<keyword evidence="5" id="KW-1185">Reference proteome</keyword>
<dbReference type="PANTHER" id="PTHR23095:SF17">
    <property type="entry name" value="PARANEOPLASTIC ANTIGEN MA1"/>
    <property type="match status" value="1"/>
</dbReference>
<dbReference type="RefSeq" id="XP_009046620.1">
    <property type="nucleotide sequence ID" value="XM_009048372.1"/>
</dbReference>
<dbReference type="CTD" id="20241910"/>
<dbReference type="AlphaFoldDB" id="V4B5C4"/>
<sequence length="498" mass="56099">MRKMILLVFATKDVHTADGVTSWMSETLKAQGKWPNKSEETERSTGRPSNQIPKLSIFYGESGKGEVSYDLWKYEADCLISEHVYPDHIILLAIRRSLKGEAGKVIMRLGTKATIKEILAKLKSVFGICEESESLIAHFYSARQKEAESVTSWACRVENLFAEATERLSSHKYDQPTTFDELRVEVRRIEFDLNSRKSTTDVKPKQSNMVSFGRSYNSELQELQSIVKTLSTEMGELKETVSQFVQPVQSSSGSTSRKDGNRRFGTSTNFRNSYHTGPVCWRCGKPGHLQMNCRSPTQHSNWSENDQSLGSREASRGWRNRDFPRRATLKGFVDKKLYCPKTTVMAHPCNGAVDSVLDISPTIMLFDYDKSDIIPIHISNVSTRTVVILPKAIMSTLPIPKPRKIKSVIVPEAVVESGSSDEEVFIDYPYRLEEMVTQSDSSQEANSPRGGEKRSMSDDIVDESKAEDGSCSSTIIFLGDPGYCMNQNMRTSMEVKRR</sequence>
<dbReference type="KEGG" id="lgi:LOTGIDRAFT_171806"/>
<feature type="compositionally biased region" description="Low complexity" evidence="2">
    <location>
        <begin position="243"/>
        <end position="254"/>
    </location>
</feature>
<dbReference type="PROSITE" id="PS50158">
    <property type="entry name" value="ZF_CCHC"/>
    <property type="match status" value="1"/>
</dbReference>
<name>V4B5C4_LOTGI</name>
<dbReference type="GO" id="GO:0003676">
    <property type="term" value="F:nucleic acid binding"/>
    <property type="evidence" value="ECO:0007669"/>
    <property type="project" value="InterPro"/>
</dbReference>
<feature type="compositionally biased region" description="Polar residues" evidence="2">
    <location>
        <begin position="436"/>
        <end position="446"/>
    </location>
</feature>
<gene>
    <name evidence="4" type="ORF">LOTGIDRAFT_171806</name>
</gene>
<dbReference type="InterPro" id="IPR036875">
    <property type="entry name" value="Znf_CCHC_sf"/>
</dbReference>
<dbReference type="SUPFAM" id="SSF57756">
    <property type="entry name" value="Retrovirus zinc finger-like domains"/>
    <property type="match status" value="1"/>
</dbReference>
<feature type="domain" description="CCHC-type" evidence="3">
    <location>
        <begin position="280"/>
        <end position="295"/>
    </location>
</feature>
<evidence type="ECO:0000313" key="4">
    <source>
        <dbReference type="EMBL" id="ESP02736.1"/>
    </source>
</evidence>